<keyword evidence="1" id="KW-1133">Transmembrane helix</keyword>
<feature type="transmembrane region" description="Helical" evidence="1">
    <location>
        <begin position="13"/>
        <end position="34"/>
    </location>
</feature>
<dbReference type="AlphaFoldDB" id="A0A224XVJ9"/>
<organism evidence="2">
    <name type="scientific">Panstrongylus lignarius</name>
    <dbReference type="NCBI Taxonomy" id="156445"/>
    <lineage>
        <taxon>Eukaryota</taxon>
        <taxon>Metazoa</taxon>
        <taxon>Ecdysozoa</taxon>
        <taxon>Arthropoda</taxon>
        <taxon>Hexapoda</taxon>
        <taxon>Insecta</taxon>
        <taxon>Pterygota</taxon>
        <taxon>Neoptera</taxon>
        <taxon>Paraneoptera</taxon>
        <taxon>Hemiptera</taxon>
        <taxon>Heteroptera</taxon>
        <taxon>Panheteroptera</taxon>
        <taxon>Cimicomorpha</taxon>
        <taxon>Reduviidae</taxon>
        <taxon>Triatominae</taxon>
        <taxon>Panstrongylus</taxon>
    </lineage>
</organism>
<evidence type="ECO:0000256" key="1">
    <source>
        <dbReference type="SAM" id="Phobius"/>
    </source>
</evidence>
<keyword evidence="1" id="KW-0472">Membrane</keyword>
<accession>A0A224XVJ9</accession>
<dbReference type="EMBL" id="GFTR01001232">
    <property type="protein sequence ID" value="JAW15194.1"/>
    <property type="molecule type" value="Transcribed_RNA"/>
</dbReference>
<evidence type="ECO:0000313" key="2">
    <source>
        <dbReference type="EMBL" id="JAW15194.1"/>
    </source>
</evidence>
<reference evidence="2" key="1">
    <citation type="journal article" date="2018" name="PLoS Negl. Trop. Dis.">
        <title>An insight into the salivary gland and fat body transcriptome of Panstrongylus lignarius (Hemiptera: Heteroptera), the main vector of Chagas disease in Peru.</title>
        <authorList>
            <person name="Nevoa J.C."/>
            <person name="Mendes M.T."/>
            <person name="da Silva M.V."/>
            <person name="Soares S.C."/>
            <person name="Oliveira C.J.F."/>
            <person name="Ribeiro J.M.C."/>
        </authorList>
    </citation>
    <scope>NUCLEOTIDE SEQUENCE</scope>
</reference>
<feature type="transmembrane region" description="Helical" evidence="1">
    <location>
        <begin position="46"/>
        <end position="68"/>
    </location>
</feature>
<keyword evidence="1" id="KW-0812">Transmembrane</keyword>
<protein>
    <submittedName>
        <fullName evidence="2">Uncharacterized protein</fullName>
    </submittedName>
</protein>
<name>A0A224XVJ9_9HEMI</name>
<proteinExistence type="predicted"/>
<sequence length="89" mass="10118">MRFCLLRSFLERLIIRLLFAISFFSFSSSSFILSRLISCILRLDNTLITSGLTACCFFFTKSFILLTISKVISPLLSSIKVFLNAVYTS</sequence>